<dbReference type="EMBL" id="JBGUBD010000001">
    <property type="protein sequence ID" value="MFA9476733.1"/>
    <property type="molecule type" value="Genomic_DNA"/>
</dbReference>
<dbReference type="Gene3D" id="3.30.700.10">
    <property type="entry name" value="Glycoprotein, Type 4 Pilin"/>
    <property type="match status" value="1"/>
</dbReference>
<comment type="caution">
    <text evidence="2">The sequence shown here is derived from an EMBL/GenBank/DDBJ whole genome shotgun (WGS) entry which is preliminary data.</text>
</comment>
<dbReference type="NCBIfam" id="TIGR02532">
    <property type="entry name" value="IV_pilin_GFxxxE"/>
    <property type="match status" value="1"/>
</dbReference>
<dbReference type="SUPFAM" id="SSF54523">
    <property type="entry name" value="Pili subunits"/>
    <property type="match status" value="1"/>
</dbReference>
<evidence type="ECO:0000313" key="2">
    <source>
        <dbReference type="EMBL" id="MFA9476733.1"/>
    </source>
</evidence>
<dbReference type="InterPro" id="IPR045584">
    <property type="entry name" value="Pilin-like"/>
</dbReference>
<sequence length="196" mass="20955">MVSVLGTGDVRAGGAHGCDPWALWGAVRAGGGARGGFTLLELVMVLLVVGVLLGVSLPTLRPFVSGREVHAAAGEMVAMTRLARSLAVSEARVYRLHVDLELHELWLSHEELPEDEAVPVPVARPIVLPGDVAVYWEADDETLRRGYVRFYPNGRSDPGVFELVGRRGEPVLVAARSASERYAVREAAALGLGGVR</sequence>
<dbReference type="PROSITE" id="PS00409">
    <property type="entry name" value="PROKAR_NTER_METHYL"/>
    <property type="match status" value="1"/>
</dbReference>
<dbReference type="InterPro" id="IPR012902">
    <property type="entry name" value="N_methyl_site"/>
</dbReference>
<keyword evidence="1" id="KW-0472">Membrane</keyword>
<keyword evidence="1" id="KW-0812">Transmembrane</keyword>
<dbReference type="RefSeq" id="WP_425343661.1">
    <property type="nucleotide sequence ID" value="NZ_JBGUBD010000001.1"/>
</dbReference>
<organism evidence="2 3">
    <name type="scientific">Natronomicrosphaera hydrolytica</name>
    <dbReference type="NCBI Taxonomy" id="3242702"/>
    <lineage>
        <taxon>Bacteria</taxon>
        <taxon>Pseudomonadati</taxon>
        <taxon>Planctomycetota</taxon>
        <taxon>Phycisphaerae</taxon>
        <taxon>Phycisphaerales</taxon>
        <taxon>Phycisphaeraceae</taxon>
        <taxon>Natronomicrosphaera</taxon>
    </lineage>
</organism>
<evidence type="ECO:0000256" key="1">
    <source>
        <dbReference type="SAM" id="Phobius"/>
    </source>
</evidence>
<proteinExistence type="predicted"/>
<evidence type="ECO:0000313" key="3">
    <source>
        <dbReference type="Proteomes" id="UP001575105"/>
    </source>
</evidence>
<reference evidence="2 3" key="1">
    <citation type="submission" date="2024-08" db="EMBL/GenBank/DDBJ databases">
        <title>Whole-genome sequencing of halo(alkali)philic microorganisms from hypersaline lakes.</title>
        <authorList>
            <person name="Sorokin D.Y."/>
            <person name="Merkel A.Y."/>
            <person name="Messina E."/>
            <person name="Yakimov M."/>
        </authorList>
    </citation>
    <scope>NUCLEOTIDE SEQUENCE [LARGE SCALE GENOMIC DNA]</scope>
    <source>
        <strain evidence="2 3">AB-hyl4</strain>
    </source>
</reference>
<gene>
    <name evidence="2" type="ORF">ACERK3_00365</name>
</gene>
<name>A0ABV4U1J2_9BACT</name>
<accession>A0ABV4U1J2</accession>
<keyword evidence="1" id="KW-1133">Transmembrane helix</keyword>
<feature type="transmembrane region" description="Helical" evidence="1">
    <location>
        <begin position="37"/>
        <end position="57"/>
    </location>
</feature>
<protein>
    <submittedName>
        <fullName evidence="2">Prepilin-type N-terminal cleavage/methylation domain-containing protein</fullName>
    </submittedName>
</protein>
<keyword evidence="3" id="KW-1185">Reference proteome</keyword>
<dbReference type="Proteomes" id="UP001575105">
    <property type="component" value="Unassembled WGS sequence"/>
</dbReference>